<dbReference type="AlphaFoldDB" id="A0A4D4KSI7"/>
<organism evidence="2 3">
    <name type="scientific">Streptomyces violaceusniger</name>
    <dbReference type="NCBI Taxonomy" id="68280"/>
    <lineage>
        <taxon>Bacteria</taxon>
        <taxon>Bacillati</taxon>
        <taxon>Actinomycetota</taxon>
        <taxon>Actinomycetes</taxon>
        <taxon>Kitasatosporales</taxon>
        <taxon>Streptomycetaceae</taxon>
        <taxon>Streptomyces</taxon>
        <taxon>Streptomyces violaceusniger group</taxon>
    </lineage>
</organism>
<gene>
    <name evidence="2" type="ORF">SVIO_029240</name>
</gene>
<evidence type="ECO:0000313" key="2">
    <source>
        <dbReference type="EMBL" id="GDY52301.1"/>
    </source>
</evidence>
<keyword evidence="1" id="KW-0472">Membrane</keyword>
<comment type="caution">
    <text evidence="2">The sequence shown here is derived from an EMBL/GenBank/DDBJ whole genome shotgun (WGS) entry which is preliminary data.</text>
</comment>
<accession>A0A4D4KSI7</accession>
<evidence type="ECO:0000256" key="1">
    <source>
        <dbReference type="SAM" id="Phobius"/>
    </source>
</evidence>
<name>A0A4D4KSI7_STRVO</name>
<sequence length="77" mass="7754">MLVPPGVVAVILTVPVPAGALTVIWVGVLVRMMAGVAPKRTWVAPVRLVPVRVTVLPPPVGPEVGLSAVSTGAATVV</sequence>
<keyword evidence="1" id="KW-0812">Transmembrane</keyword>
<reference evidence="2 3" key="1">
    <citation type="journal article" date="2020" name="Int. J. Syst. Evol. Microbiol.">
        <title>Reclassification of Streptomyces castelarensis and Streptomyces sporoclivatus as later heterotypic synonyms of Streptomyces antimycoticus.</title>
        <authorList>
            <person name="Komaki H."/>
            <person name="Tamura T."/>
        </authorList>
    </citation>
    <scope>NUCLEOTIDE SEQUENCE [LARGE SCALE GENOMIC DNA]</scope>
    <source>
        <strain evidence="2 3">NBRC 13459</strain>
    </source>
</reference>
<keyword evidence="1" id="KW-1133">Transmembrane helix</keyword>
<dbReference type="EMBL" id="BJHW01000001">
    <property type="protein sequence ID" value="GDY52301.1"/>
    <property type="molecule type" value="Genomic_DNA"/>
</dbReference>
<feature type="transmembrane region" description="Helical" evidence="1">
    <location>
        <begin position="6"/>
        <end position="30"/>
    </location>
</feature>
<dbReference type="Proteomes" id="UP000301309">
    <property type="component" value="Unassembled WGS sequence"/>
</dbReference>
<protein>
    <submittedName>
        <fullName evidence="2">Uncharacterized protein</fullName>
    </submittedName>
</protein>
<proteinExistence type="predicted"/>
<evidence type="ECO:0000313" key="3">
    <source>
        <dbReference type="Proteomes" id="UP000301309"/>
    </source>
</evidence>
<keyword evidence="3" id="KW-1185">Reference proteome</keyword>